<dbReference type="HOGENOM" id="CLU_723310_0_0_0"/>
<dbReference type="AlphaFoldDB" id="E8QYF7"/>
<dbReference type="SUPFAM" id="SSF56112">
    <property type="entry name" value="Protein kinase-like (PK-like)"/>
    <property type="match status" value="1"/>
</dbReference>
<dbReference type="InterPro" id="IPR011009">
    <property type="entry name" value="Kinase-like_dom_sf"/>
</dbReference>
<sequence>MEAWLEVEPSVRRMLAHWPHALRPDADTPLLPLGNAGGLSGARLWKFEGPHGPLVLKRWPDATPTARELRNIHTHLFDAAARGFGAERLPLPFPDRSGRTVVQDPDTGSLWELTRWLPGQADHQRPPALAHLRAAFIALAQLHRLWETDLKGLVGHRRGVGVTLSRRIAELDQWRSVGFAALQSCLDRSELTRPPSQQEPDSTDPPPIITAEDHLTHLDIVTLARRWLEESRRLWERARRSLERASSIPTPLLFVWRDPRPDHILFEQEMVTGLLDFGGAGIDSAAVDLARLLPEWTTNHPSARSEALAAYETIRPLQPSEQRVLEALELSGPIMLGGRWLSWWFLGAPPRSPACLDPRRVLWGLRRALEGLEAVDTPRMIV</sequence>
<proteinExistence type="predicted"/>
<dbReference type="Pfam" id="PF01636">
    <property type="entry name" value="APH"/>
    <property type="match status" value="1"/>
</dbReference>
<accession>E8QYF7</accession>
<dbReference type="Gene3D" id="3.90.1200.10">
    <property type="match status" value="1"/>
</dbReference>
<dbReference type="InterPro" id="IPR002575">
    <property type="entry name" value="Aminoglycoside_PTrfase"/>
</dbReference>
<dbReference type="STRING" id="575540.Isop_3583"/>
<evidence type="ECO:0000313" key="3">
    <source>
        <dbReference type="Proteomes" id="UP000008631"/>
    </source>
</evidence>
<feature type="domain" description="Aminoglycoside phosphotransferase" evidence="1">
    <location>
        <begin position="43"/>
        <end position="312"/>
    </location>
</feature>
<dbReference type="eggNOG" id="COG2334">
    <property type="taxonomic scope" value="Bacteria"/>
</dbReference>
<dbReference type="KEGG" id="ipa:Isop_3583"/>
<organism evidence="2 3">
    <name type="scientific">Isosphaera pallida (strain ATCC 43644 / DSM 9630 / IS1B)</name>
    <dbReference type="NCBI Taxonomy" id="575540"/>
    <lineage>
        <taxon>Bacteria</taxon>
        <taxon>Pseudomonadati</taxon>
        <taxon>Planctomycetota</taxon>
        <taxon>Planctomycetia</taxon>
        <taxon>Isosphaerales</taxon>
        <taxon>Isosphaeraceae</taxon>
        <taxon>Isosphaera</taxon>
    </lineage>
</organism>
<gene>
    <name evidence="2" type="ordered locus">Isop_3583</name>
</gene>
<dbReference type="Proteomes" id="UP000008631">
    <property type="component" value="Chromosome"/>
</dbReference>
<protein>
    <submittedName>
        <fullName evidence="2">Aminoglycoside phosphotransferase</fullName>
    </submittedName>
</protein>
<name>E8QYF7_ISOPI</name>
<dbReference type="InParanoid" id="E8QYF7"/>
<reference key="1">
    <citation type="submission" date="2010-11" db="EMBL/GenBank/DDBJ databases">
        <title>The complete sequence of chromosome of Isophaera pallida ATCC 43644.</title>
        <authorList>
            <consortium name="US DOE Joint Genome Institute (JGI-PGF)"/>
            <person name="Lucas S."/>
            <person name="Copeland A."/>
            <person name="Lapidus A."/>
            <person name="Bruce D."/>
            <person name="Goodwin L."/>
            <person name="Pitluck S."/>
            <person name="Kyrpides N."/>
            <person name="Mavromatis K."/>
            <person name="Pagani I."/>
            <person name="Ivanova N."/>
            <person name="Saunders E."/>
            <person name="Brettin T."/>
            <person name="Detter J.C."/>
            <person name="Han C."/>
            <person name="Tapia R."/>
            <person name="Land M."/>
            <person name="Hauser L."/>
            <person name="Markowitz V."/>
            <person name="Cheng J.-F."/>
            <person name="Hugenholtz P."/>
            <person name="Woyke T."/>
            <person name="Wu D."/>
            <person name="Eisen J.A."/>
        </authorList>
    </citation>
    <scope>NUCLEOTIDE SEQUENCE</scope>
    <source>
        <strain>ATCC 43644</strain>
    </source>
</reference>
<evidence type="ECO:0000313" key="2">
    <source>
        <dbReference type="EMBL" id="ADV64140.1"/>
    </source>
</evidence>
<dbReference type="EMBL" id="CP002353">
    <property type="protein sequence ID" value="ADV64140.1"/>
    <property type="molecule type" value="Genomic_DNA"/>
</dbReference>
<keyword evidence="3" id="KW-1185">Reference proteome</keyword>
<reference evidence="2 3" key="2">
    <citation type="journal article" date="2011" name="Stand. Genomic Sci.">
        <title>Complete genome sequence of Isosphaera pallida type strain (IS1B).</title>
        <authorList>
            <consortium name="US DOE Joint Genome Institute (JGI-PGF)"/>
            <person name="Goker M."/>
            <person name="Cleland D."/>
            <person name="Saunders E."/>
            <person name="Lapidus A."/>
            <person name="Nolan M."/>
            <person name="Lucas S."/>
            <person name="Hammon N."/>
            <person name="Deshpande S."/>
            <person name="Cheng J.F."/>
            <person name="Tapia R."/>
            <person name="Han C."/>
            <person name="Goodwin L."/>
            <person name="Pitluck S."/>
            <person name="Liolios K."/>
            <person name="Pagani I."/>
            <person name="Ivanova N."/>
            <person name="Mavromatis K."/>
            <person name="Pati A."/>
            <person name="Chen A."/>
            <person name="Palaniappan K."/>
            <person name="Land M."/>
            <person name="Hauser L."/>
            <person name="Chang Y.J."/>
            <person name="Jeffries C.D."/>
            <person name="Detter J.C."/>
            <person name="Beck B."/>
            <person name="Woyke T."/>
            <person name="Bristow J."/>
            <person name="Eisen J.A."/>
            <person name="Markowitz V."/>
            <person name="Hugenholtz P."/>
            <person name="Kyrpides N.C."/>
            <person name="Klenk H.P."/>
        </authorList>
    </citation>
    <scope>NUCLEOTIDE SEQUENCE [LARGE SCALE GENOMIC DNA]</scope>
    <source>
        <strain evidence="3">ATCC 43644 / DSM 9630 / IS1B</strain>
    </source>
</reference>
<evidence type="ECO:0000259" key="1">
    <source>
        <dbReference type="Pfam" id="PF01636"/>
    </source>
</evidence>